<name>A0ABV3X254_9FIRM</name>
<dbReference type="SUPFAM" id="SSF53613">
    <property type="entry name" value="Ribokinase-like"/>
    <property type="match status" value="1"/>
</dbReference>
<dbReference type="PANTHER" id="PTHR10534:SF2">
    <property type="entry name" value="PYRIDOXAL KINASE"/>
    <property type="match status" value="1"/>
</dbReference>
<keyword evidence="8" id="KW-1185">Reference proteome</keyword>
<sequence>MERQKRVLAIHDISGVGKCSLTVALPIVSAAGVECSVLPTAVLSTHTGGFTGFTYRDLTEDISPIITHWQSLHLKFDGIYTGFLGSFEQIQLVGDAFSALADKDTLLVVDPVMADGGKLYTIFDDTFPPAMKGLCSKADVILPNMTEAAFMLGEEYQEGPYTHDYVEGLLHRLVKEIPVQGIVLTGVYFDEKELGAAVYDVGKGNIHYVLGRNIPGSYHGTGDVFGSAFVGAAVSGKDMVSAARIAVDYTVECIAWTKEAGTDIRYGVNFERYLGDYSRKLGL</sequence>
<dbReference type="Pfam" id="PF08543">
    <property type="entry name" value="Phos_pyr_kin"/>
    <property type="match status" value="1"/>
</dbReference>
<reference evidence="7 8" key="1">
    <citation type="submission" date="2023-04" db="EMBL/GenBank/DDBJ databases">
        <title>Genome Sequence of Selenomonas sputigena ATCC 33150.</title>
        <authorList>
            <person name="Miller D.P."/>
            <person name="Anvari S."/>
            <person name="Polson S.W."/>
            <person name="Macdonald M."/>
            <person name="Mcdowell J.V."/>
        </authorList>
    </citation>
    <scope>NUCLEOTIDE SEQUENCE [LARGE SCALE GENOMIC DNA]</scope>
    <source>
        <strain evidence="7 8">ATCC 33150</strain>
    </source>
</reference>
<evidence type="ECO:0000256" key="1">
    <source>
        <dbReference type="ARBA" id="ARBA00012104"/>
    </source>
</evidence>
<evidence type="ECO:0000259" key="6">
    <source>
        <dbReference type="Pfam" id="PF08543"/>
    </source>
</evidence>
<keyword evidence="5" id="KW-0067">ATP-binding</keyword>
<dbReference type="Gene3D" id="3.40.1190.20">
    <property type="match status" value="1"/>
</dbReference>
<gene>
    <name evidence="7" type="ORF">QCO44_01250</name>
</gene>
<dbReference type="GO" id="GO:0008478">
    <property type="term" value="F:pyridoxal kinase activity"/>
    <property type="evidence" value="ECO:0007669"/>
    <property type="project" value="UniProtKB-EC"/>
</dbReference>
<evidence type="ECO:0000256" key="4">
    <source>
        <dbReference type="ARBA" id="ARBA00022777"/>
    </source>
</evidence>
<dbReference type="InterPro" id="IPR004625">
    <property type="entry name" value="PyrdxlKinase"/>
</dbReference>
<dbReference type="RefSeq" id="WP_368845991.1">
    <property type="nucleotide sequence ID" value="NZ_CP194411.1"/>
</dbReference>
<keyword evidence="2 7" id="KW-0808">Transferase</keyword>
<dbReference type="EC" id="2.7.1.35" evidence="1"/>
<evidence type="ECO:0000256" key="2">
    <source>
        <dbReference type="ARBA" id="ARBA00022679"/>
    </source>
</evidence>
<evidence type="ECO:0000256" key="5">
    <source>
        <dbReference type="ARBA" id="ARBA00022840"/>
    </source>
</evidence>
<proteinExistence type="predicted"/>
<keyword evidence="4 7" id="KW-0418">Kinase</keyword>
<evidence type="ECO:0000313" key="7">
    <source>
        <dbReference type="EMBL" id="MEX5284270.1"/>
    </source>
</evidence>
<evidence type="ECO:0000256" key="3">
    <source>
        <dbReference type="ARBA" id="ARBA00022741"/>
    </source>
</evidence>
<keyword evidence="3" id="KW-0547">Nucleotide-binding</keyword>
<evidence type="ECO:0000313" key="8">
    <source>
        <dbReference type="Proteomes" id="UP001559623"/>
    </source>
</evidence>
<dbReference type="PANTHER" id="PTHR10534">
    <property type="entry name" value="PYRIDOXAL KINASE"/>
    <property type="match status" value="1"/>
</dbReference>
<dbReference type="InterPro" id="IPR013749">
    <property type="entry name" value="PM/HMP-P_kinase-1"/>
</dbReference>
<dbReference type="EMBL" id="JARVLH010000001">
    <property type="protein sequence ID" value="MEX5284270.1"/>
    <property type="molecule type" value="Genomic_DNA"/>
</dbReference>
<comment type="caution">
    <text evidence="7">The sequence shown here is derived from an EMBL/GenBank/DDBJ whole genome shotgun (WGS) entry which is preliminary data.</text>
</comment>
<dbReference type="NCBIfam" id="NF005491">
    <property type="entry name" value="PRK07105.1"/>
    <property type="match status" value="1"/>
</dbReference>
<feature type="domain" description="Pyridoxamine kinase/Phosphomethylpyrimidine kinase" evidence="6">
    <location>
        <begin position="73"/>
        <end position="261"/>
    </location>
</feature>
<organism evidence="7 8">
    <name type="scientific">Selenomonas sputigena</name>
    <dbReference type="NCBI Taxonomy" id="69823"/>
    <lineage>
        <taxon>Bacteria</taxon>
        <taxon>Bacillati</taxon>
        <taxon>Bacillota</taxon>
        <taxon>Negativicutes</taxon>
        <taxon>Selenomonadales</taxon>
        <taxon>Selenomonadaceae</taxon>
        <taxon>Selenomonas</taxon>
    </lineage>
</organism>
<protein>
    <recommendedName>
        <fullName evidence="1">pyridoxal kinase</fullName>
        <ecNumber evidence="1">2.7.1.35</ecNumber>
    </recommendedName>
</protein>
<dbReference type="Proteomes" id="UP001559623">
    <property type="component" value="Unassembled WGS sequence"/>
</dbReference>
<dbReference type="InterPro" id="IPR029056">
    <property type="entry name" value="Ribokinase-like"/>
</dbReference>
<accession>A0ABV3X254</accession>